<gene>
    <name evidence="5" type="ORF">HH304_20815</name>
</gene>
<comment type="similarity">
    <text evidence="1">Belongs to the AAA ATPase family.</text>
</comment>
<dbReference type="InterPro" id="IPR050221">
    <property type="entry name" value="26S_Proteasome_ATPase"/>
</dbReference>
<evidence type="ECO:0000256" key="3">
    <source>
        <dbReference type="ARBA" id="ARBA00022840"/>
    </source>
</evidence>
<dbReference type="PANTHER" id="PTHR23073">
    <property type="entry name" value="26S PROTEASOME REGULATORY SUBUNIT"/>
    <property type="match status" value="1"/>
</dbReference>
<dbReference type="AlphaFoldDB" id="A0A848J8V7"/>
<evidence type="ECO:0000313" key="6">
    <source>
        <dbReference type="Proteomes" id="UP000559010"/>
    </source>
</evidence>
<dbReference type="SUPFAM" id="SSF52540">
    <property type="entry name" value="P-loop containing nucleoside triphosphate hydrolases"/>
    <property type="match status" value="1"/>
</dbReference>
<dbReference type="Proteomes" id="UP000559010">
    <property type="component" value="Unassembled WGS sequence"/>
</dbReference>
<reference evidence="5 6" key="1">
    <citation type="submission" date="2020-04" db="EMBL/GenBank/DDBJ databases">
        <title>Flammeovirgaceae bacterium KN852 isolated from deep sea.</title>
        <authorList>
            <person name="Zhang D.-C."/>
        </authorList>
    </citation>
    <scope>NUCLEOTIDE SEQUENCE [LARGE SCALE GENOMIC DNA]</scope>
    <source>
        <strain evidence="5 6">KN852</strain>
    </source>
</reference>
<dbReference type="SMART" id="SM00382">
    <property type="entry name" value="AAA"/>
    <property type="match status" value="1"/>
</dbReference>
<name>A0A848J8V7_9BACT</name>
<evidence type="ECO:0000256" key="2">
    <source>
        <dbReference type="ARBA" id="ARBA00022741"/>
    </source>
</evidence>
<dbReference type="EMBL" id="JABBNU010000018">
    <property type="protein sequence ID" value="NMM50864.1"/>
    <property type="molecule type" value="Genomic_DNA"/>
</dbReference>
<dbReference type="GO" id="GO:0005524">
    <property type="term" value="F:ATP binding"/>
    <property type="evidence" value="ECO:0007669"/>
    <property type="project" value="UniProtKB-KW"/>
</dbReference>
<dbReference type="GO" id="GO:0016887">
    <property type="term" value="F:ATP hydrolysis activity"/>
    <property type="evidence" value="ECO:0007669"/>
    <property type="project" value="InterPro"/>
</dbReference>
<dbReference type="CDD" id="cd19481">
    <property type="entry name" value="RecA-like_protease"/>
    <property type="match status" value="1"/>
</dbReference>
<protein>
    <submittedName>
        <fullName evidence="5">ATP-binding protein</fullName>
    </submittedName>
</protein>
<evidence type="ECO:0000259" key="4">
    <source>
        <dbReference type="SMART" id="SM00382"/>
    </source>
</evidence>
<organism evidence="5 6">
    <name type="scientific">Marinigracilibium pacificum</name>
    <dbReference type="NCBI Taxonomy" id="2729599"/>
    <lineage>
        <taxon>Bacteria</taxon>
        <taxon>Pseudomonadati</taxon>
        <taxon>Bacteroidota</taxon>
        <taxon>Cytophagia</taxon>
        <taxon>Cytophagales</taxon>
        <taxon>Flammeovirgaceae</taxon>
        <taxon>Marinigracilibium</taxon>
    </lineage>
</organism>
<dbReference type="InterPro" id="IPR003593">
    <property type="entry name" value="AAA+_ATPase"/>
</dbReference>
<dbReference type="Gene3D" id="3.40.50.300">
    <property type="entry name" value="P-loop containing nucleotide triphosphate hydrolases"/>
    <property type="match status" value="1"/>
</dbReference>
<comment type="caution">
    <text evidence="5">The sequence shown here is derived from an EMBL/GenBank/DDBJ whole genome shotgun (WGS) entry which is preliminary data.</text>
</comment>
<evidence type="ECO:0000313" key="5">
    <source>
        <dbReference type="EMBL" id="NMM50864.1"/>
    </source>
</evidence>
<proteinExistence type="inferred from homology"/>
<dbReference type="InterPro" id="IPR003959">
    <property type="entry name" value="ATPase_AAA_core"/>
</dbReference>
<evidence type="ECO:0000256" key="1">
    <source>
        <dbReference type="ARBA" id="ARBA00006914"/>
    </source>
</evidence>
<dbReference type="InterPro" id="IPR027417">
    <property type="entry name" value="P-loop_NTPase"/>
</dbReference>
<feature type="domain" description="AAA+ ATPase" evidence="4">
    <location>
        <begin position="229"/>
        <end position="362"/>
    </location>
</feature>
<accession>A0A848J8V7</accession>
<keyword evidence="2" id="KW-0547">Nucleotide-binding</keyword>
<keyword evidence="3 5" id="KW-0067">ATP-binding</keyword>
<sequence length="434" mass="49146">MQFFEMMIENELKWLKSCIDMRMAGYELSPESEIEFPEAPKVPEEGSAYAEFIIKNNLTIHERLVLALAIAPHAWPDLINGLLYKGRLSTAKLINSETKALLLPSGETALFLLSGNNLSMRLKACRFFDSDHVFYRRGVLSIRSAGNTGTQYDGELRLSQDYVESFLFNSVRRPKYSSDFPAHLLTTTLTWDDLVLNPNTEEKLQEMNDAIIHKDALQNEWGLGAHIKPGYRAIFYGPSGTGKSLTATLLGKSLNRDVYRVDLSAVISKYIGETEENISKLLSKSEDKGYILFFDEGDALFGNRSKDAQNSNDQHHNQLIAYLLQAIENYNGIIILATNMKANLDEAFSRRFQSSIFFGPPKKEQGLKIWQQLWPKQLEPDKTLDFKMLAVAKPFTAAMIVQIIQVISLRAIRSGRYKVGMNDIKQVVEELAKK</sequence>
<dbReference type="Pfam" id="PF00004">
    <property type="entry name" value="AAA"/>
    <property type="match status" value="1"/>
</dbReference>
<keyword evidence="6" id="KW-1185">Reference proteome</keyword>
<dbReference type="RefSeq" id="WP_169685229.1">
    <property type="nucleotide sequence ID" value="NZ_JABBNU010000018.1"/>
</dbReference>